<dbReference type="PANTHER" id="PTHR22916:SF3">
    <property type="entry name" value="UDP-GLCNAC:BETAGAL BETA-1,3-N-ACETYLGLUCOSAMINYLTRANSFERASE-LIKE PROTEIN 1"/>
    <property type="match status" value="1"/>
</dbReference>
<accession>A0A432YFA5</accession>
<gene>
    <name evidence="2" type="ORF">CWI76_05670</name>
</gene>
<dbReference type="Proteomes" id="UP000288127">
    <property type="component" value="Unassembled WGS sequence"/>
</dbReference>
<dbReference type="GO" id="GO:0016758">
    <property type="term" value="F:hexosyltransferase activity"/>
    <property type="evidence" value="ECO:0007669"/>
    <property type="project" value="UniProtKB-ARBA"/>
</dbReference>
<dbReference type="InterPro" id="IPR001173">
    <property type="entry name" value="Glyco_trans_2-like"/>
</dbReference>
<reference evidence="3" key="1">
    <citation type="journal article" date="2018" name="Front. Microbiol.">
        <title>Genome-Based Analysis Reveals the Taxonomy and Diversity of the Family Idiomarinaceae.</title>
        <authorList>
            <person name="Liu Y."/>
            <person name="Lai Q."/>
            <person name="Shao Z."/>
        </authorList>
    </citation>
    <scope>NUCLEOTIDE SEQUENCE [LARGE SCALE GENOMIC DNA]</scope>
    <source>
        <strain evidence="3">PIM1</strain>
    </source>
</reference>
<dbReference type="PANTHER" id="PTHR22916">
    <property type="entry name" value="GLYCOSYLTRANSFERASE"/>
    <property type="match status" value="1"/>
</dbReference>
<dbReference type="AlphaFoldDB" id="A0A432YFA5"/>
<evidence type="ECO:0000313" key="3">
    <source>
        <dbReference type="Proteomes" id="UP000288127"/>
    </source>
</evidence>
<dbReference type="SUPFAM" id="SSF53448">
    <property type="entry name" value="Nucleotide-diphospho-sugar transferases"/>
    <property type="match status" value="1"/>
</dbReference>
<keyword evidence="3" id="KW-1185">Reference proteome</keyword>
<dbReference type="RefSeq" id="WP_126759396.1">
    <property type="nucleotide sequence ID" value="NZ_PIPZ01000002.1"/>
</dbReference>
<dbReference type="InterPro" id="IPR029044">
    <property type="entry name" value="Nucleotide-diphossugar_trans"/>
</dbReference>
<comment type="caution">
    <text evidence="2">The sequence shown here is derived from an EMBL/GenBank/DDBJ whole genome shotgun (WGS) entry which is preliminary data.</text>
</comment>
<protein>
    <submittedName>
        <fullName evidence="2">Glycosyl transferase family 2</fullName>
    </submittedName>
</protein>
<proteinExistence type="predicted"/>
<evidence type="ECO:0000313" key="2">
    <source>
        <dbReference type="EMBL" id="RUO59624.1"/>
    </source>
</evidence>
<name>A0A432YFA5_9GAMM</name>
<sequence length="305" mass="34818">MNTNKALPLVTYAISCYNHESFVAQAIQSIISQTYANIELIIIDDGSTDGSRLEIEKLLDDCRQKLTRFEYRKNQNKGLCASLNEAIEWAQGDYFACLASDDFIYNEKISAQVEYLERQPSVAAVFSNVDVVDDNGKVTRTYSPEAKTYSFEEVALHKHYLPAVSQLIRTNILKEQGGYPEDLKIEDWYMWLALTNQGMQVHRLNEVLAGYRRHASNTSARIDVMHKGRLDVLERFELGKLQKAAKAWAYLTSAKEVCDIDSAKAYRLFAEAIKLYPLVLTKKKTFSILKSILFSDRKSQKKLSK</sequence>
<keyword evidence="2" id="KW-0808">Transferase</keyword>
<dbReference type="Gene3D" id="3.90.550.10">
    <property type="entry name" value="Spore Coat Polysaccharide Biosynthesis Protein SpsA, Chain A"/>
    <property type="match status" value="1"/>
</dbReference>
<organism evidence="2 3">
    <name type="scientific">Pseudidiomarina marina</name>
    <dbReference type="NCBI Taxonomy" id="502366"/>
    <lineage>
        <taxon>Bacteria</taxon>
        <taxon>Pseudomonadati</taxon>
        <taxon>Pseudomonadota</taxon>
        <taxon>Gammaproteobacteria</taxon>
        <taxon>Alteromonadales</taxon>
        <taxon>Idiomarinaceae</taxon>
        <taxon>Pseudidiomarina</taxon>
    </lineage>
</organism>
<dbReference type="EMBL" id="PIPZ01000002">
    <property type="protein sequence ID" value="RUO59624.1"/>
    <property type="molecule type" value="Genomic_DNA"/>
</dbReference>
<feature type="domain" description="Glycosyltransferase 2-like" evidence="1">
    <location>
        <begin position="14"/>
        <end position="162"/>
    </location>
</feature>
<evidence type="ECO:0000259" key="1">
    <source>
        <dbReference type="Pfam" id="PF00535"/>
    </source>
</evidence>
<dbReference type="OrthoDB" id="396512at2"/>
<dbReference type="Pfam" id="PF00535">
    <property type="entry name" value="Glycos_transf_2"/>
    <property type="match status" value="1"/>
</dbReference>